<comment type="caution">
    <text evidence="1">The sequence shown here is derived from an EMBL/GenBank/DDBJ whole genome shotgun (WGS) entry which is preliminary data.</text>
</comment>
<dbReference type="OrthoDB" id="3341102at2759"/>
<dbReference type="Proteomes" id="UP000284706">
    <property type="component" value="Unassembled WGS sequence"/>
</dbReference>
<evidence type="ECO:0000313" key="2">
    <source>
        <dbReference type="Proteomes" id="UP000284706"/>
    </source>
</evidence>
<dbReference type="InParanoid" id="A0A409YTN9"/>
<accession>A0A409YTN9</accession>
<gene>
    <name evidence="1" type="ORF">CVT26_004633</name>
</gene>
<reference evidence="1 2" key="1">
    <citation type="journal article" date="2018" name="Evol. Lett.">
        <title>Horizontal gene cluster transfer increased hallucinogenic mushroom diversity.</title>
        <authorList>
            <person name="Reynolds H.T."/>
            <person name="Vijayakumar V."/>
            <person name="Gluck-Thaler E."/>
            <person name="Korotkin H.B."/>
            <person name="Matheny P.B."/>
            <person name="Slot J.C."/>
        </authorList>
    </citation>
    <scope>NUCLEOTIDE SEQUENCE [LARGE SCALE GENOMIC DNA]</scope>
    <source>
        <strain evidence="1 2">SRW20</strain>
    </source>
</reference>
<dbReference type="AlphaFoldDB" id="A0A409YTN9"/>
<evidence type="ECO:0000313" key="1">
    <source>
        <dbReference type="EMBL" id="PPR06360.1"/>
    </source>
</evidence>
<keyword evidence="2" id="KW-1185">Reference proteome</keyword>
<dbReference type="STRING" id="231916.A0A409YTN9"/>
<name>A0A409YTN9_9AGAR</name>
<evidence type="ECO:0008006" key="3">
    <source>
        <dbReference type="Google" id="ProtNLM"/>
    </source>
</evidence>
<protein>
    <recommendedName>
        <fullName evidence="3">DDE-1 domain-containing protein</fullName>
    </recommendedName>
</protein>
<sequence>MRKATQAAQKLPTDWEDQCRHSFFRRVYVIKEYDIPMGLYVNFDQTQVVYVAGNRMTWAQTGSKQVGMVGMDEKRAFTLVVGVAADGTLLPFQAVYLG</sequence>
<proteinExistence type="predicted"/>
<dbReference type="EMBL" id="NHYE01000332">
    <property type="protein sequence ID" value="PPR06360.1"/>
    <property type="molecule type" value="Genomic_DNA"/>
</dbReference>
<organism evidence="1 2">
    <name type="scientific">Gymnopilus dilepis</name>
    <dbReference type="NCBI Taxonomy" id="231916"/>
    <lineage>
        <taxon>Eukaryota</taxon>
        <taxon>Fungi</taxon>
        <taxon>Dikarya</taxon>
        <taxon>Basidiomycota</taxon>
        <taxon>Agaricomycotina</taxon>
        <taxon>Agaricomycetes</taxon>
        <taxon>Agaricomycetidae</taxon>
        <taxon>Agaricales</taxon>
        <taxon>Agaricineae</taxon>
        <taxon>Hymenogastraceae</taxon>
        <taxon>Gymnopilus</taxon>
    </lineage>
</organism>